<evidence type="ECO:0000313" key="3">
    <source>
        <dbReference type="EMBL" id="PMD51102.1"/>
    </source>
</evidence>
<keyword evidence="1" id="KW-0175">Coiled coil</keyword>
<accession>A0A2J6SK06</accession>
<dbReference type="OrthoDB" id="5326588at2759"/>
<feature type="region of interest" description="Disordered" evidence="2">
    <location>
        <begin position="277"/>
        <end position="296"/>
    </location>
</feature>
<evidence type="ECO:0000313" key="4">
    <source>
        <dbReference type="Proteomes" id="UP000235371"/>
    </source>
</evidence>
<name>A0A2J6SK06_9HELO</name>
<dbReference type="InParanoid" id="A0A2J6SK06"/>
<dbReference type="Proteomes" id="UP000235371">
    <property type="component" value="Unassembled WGS sequence"/>
</dbReference>
<feature type="coiled-coil region" evidence="1">
    <location>
        <begin position="124"/>
        <end position="182"/>
    </location>
</feature>
<protein>
    <submittedName>
        <fullName evidence="3">Uncharacterized protein</fullName>
    </submittedName>
</protein>
<feature type="compositionally biased region" description="Basic residues" evidence="2">
    <location>
        <begin position="316"/>
        <end position="326"/>
    </location>
</feature>
<dbReference type="EMBL" id="KZ613912">
    <property type="protein sequence ID" value="PMD51102.1"/>
    <property type="molecule type" value="Genomic_DNA"/>
</dbReference>
<keyword evidence="4" id="KW-1185">Reference proteome</keyword>
<evidence type="ECO:0000256" key="2">
    <source>
        <dbReference type="SAM" id="MobiDB-lite"/>
    </source>
</evidence>
<reference evidence="3 4" key="1">
    <citation type="submission" date="2016-04" db="EMBL/GenBank/DDBJ databases">
        <title>A degradative enzymes factory behind the ericoid mycorrhizal symbiosis.</title>
        <authorList>
            <consortium name="DOE Joint Genome Institute"/>
            <person name="Martino E."/>
            <person name="Morin E."/>
            <person name="Grelet G."/>
            <person name="Kuo A."/>
            <person name="Kohler A."/>
            <person name="Daghino S."/>
            <person name="Barry K."/>
            <person name="Choi C."/>
            <person name="Cichocki N."/>
            <person name="Clum A."/>
            <person name="Copeland A."/>
            <person name="Hainaut M."/>
            <person name="Haridas S."/>
            <person name="Labutti K."/>
            <person name="Lindquist E."/>
            <person name="Lipzen A."/>
            <person name="Khouja H.-R."/>
            <person name="Murat C."/>
            <person name="Ohm R."/>
            <person name="Olson A."/>
            <person name="Spatafora J."/>
            <person name="Veneault-Fourrey C."/>
            <person name="Henrissat B."/>
            <person name="Grigoriev I."/>
            <person name="Martin F."/>
            <person name="Perotto S."/>
        </authorList>
    </citation>
    <scope>NUCLEOTIDE SEQUENCE [LARGE SCALE GENOMIC DNA]</scope>
    <source>
        <strain evidence="3 4">E</strain>
    </source>
</reference>
<proteinExistence type="predicted"/>
<feature type="region of interest" description="Disordered" evidence="2">
    <location>
        <begin position="468"/>
        <end position="499"/>
    </location>
</feature>
<feature type="compositionally biased region" description="Acidic residues" evidence="2">
    <location>
        <begin position="945"/>
        <end position="971"/>
    </location>
</feature>
<feature type="region of interest" description="Disordered" evidence="2">
    <location>
        <begin position="303"/>
        <end position="343"/>
    </location>
</feature>
<feature type="compositionally biased region" description="Basic and acidic residues" evidence="2">
    <location>
        <begin position="333"/>
        <end position="343"/>
    </location>
</feature>
<sequence length="1393" mass="160257">MDNPGQCKALNVSDEKRCLEAATSVNGLFCSFHSKQCQGLYRGYKLRNARLDRLSANRPTFLASATVPLSHQDFSLITTQSDCKEVHDHLFLILQLLERVIRARKLHHSRFFAEDCDYGHAKFLEDLQSQKGTVVRALERLERRTAEVLFREEKWYGWVRECQDEEERGREKEREKVRMEAAMFKRHWKAAQLRARDAKAKEDKMRQDAYLEQAYKESLALKERNGEGEDTDDDEMDWDPIEDVLEDNRGSYLDLVQTFLWMVDPNAAAEADTAMVGINAPTPSTPGPSVLTETPESAPKLNAEIPQGAKASPSSKKAKSKNKKKATPAAKAPEPKPEPDKGLIESREEMHERLKNGTEYNQAKVKGVMIAGTLENPVISTKTVTFPENLIQKMLAEIHDIKHLLFCRLLLGHAALLPAALRANNVEEFLADPEVTTAALRDICLKMENPSLQDIRDACADFFRSEEEEEEADIEMAKPASPTSKDTDEHGMPMFKLKKQKGELPDTWKPKSEMAKMAEQMGQLPTFDSIMENEEGGAVNFGENKDSKVPGKKIRVKICGKSIWNYPSNKAMNRGGWLHFCIIAKDSSLHDAVALCRHWDEFFELNILAIWQYFPGANWAEWVGNRYRQQMLQLGFIMYFESASPDAHDLTIRENNRNRGGGRRSHAVFEARNFICAHIKRDDPVSRRLVQYLSMQSHTLLVLVRDAETGKLLIKPEEEERWLYREKSGIGRASRNGGWHIIKSIGPTFFEEMDQYRQWKFSFKEYYDVYVWDLEPGEPFAVLYNTVQQMLFKAHRFRSGPDIYNPAGPVLKTICRDSETNRARDIQPGEVIMSIWDDVNHPGTTFFYSKDENHADQSEGNLSLRRVFDEPNKFPKNLFYTKADELEDAILFPEELADKKLDPLDVGNVDPIGMWEEGFSLKGFVEGDCFESDSDTESEAWMTDSDAEHEDEDDSDLDDEGDEEDAVDAEQETAGAINATEVEQKPKIDMVEVARAMGHSDEMREVMKKMLLKPKRVPRDRSSPAAMQAEFMEFLDKEKAKVFKQVWHSADLEPNAQAHYTEMMDMTRKCRKHCRNTFDCAPVILGLYLVDDLNVEPEYAKGVHKAIAKIAPFFYPQFLESEDGEPFRNSLMFNQAERAKNFPDIRSHVSNKYRAPSFWKEFEDEMRKVHGELNELPAEWDLHIRPIIAHLYKCGVLRSRSDLRVQGEAIAGKEPGRDKWDVFFDWRRNMNNMNWDPAMVNPRTIAPFKATAKNFALKNPTARFAVLTLWSAPHFYPLMIGWDNRDPTSFRDLIGRYFNWMFVPKDLPRSEWSIHLSAQARITPYKKFLGKNVIARRDKYLVMATDEGELFKLVAATTFAIQTKPWRLELDLWKSFVNVDLEFLEGLDDKWVD</sequence>
<organism evidence="3 4">
    <name type="scientific">Hyaloscypha bicolor E</name>
    <dbReference type="NCBI Taxonomy" id="1095630"/>
    <lineage>
        <taxon>Eukaryota</taxon>
        <taxon>Fungi</taxon>
        <taxon>Dikarya</taxon>
        <taxon>Ascomycota</taxon>
        <taxon>Pezizomycotina</taxon>
        <taxon>Leotiomycetes</taxon>
        <taxon>Helotiales</taxon>
        <taxon>Hyaloscyphaceae</taxon>
        <taxon>Hyaloscypha</taxon>
        <taxon>Hyaloscypha bicolor</taxon>
    </lineage>
</organism>
<gene>
    <name evidence="3" type="ORF">K444DRAFT_601323</name>
</gene>
<dbReference type="GeneID" id="36586749"/>
<dbReference type="RefSeq" id="XP_024728006.1">
    <property type="nucleotide sequence ID" value="XM_024878672.1"/>
</dbReference>
<evidence type="ECO:0000256" key="1">
    <source>
        <dbReference type="SAM" id="Coils"/>
    </source>
</evidence>
<feature type="region of interest" description="Disordered" evidence="2">
    <location>
        <begin position="930"/>
        <end position="979"/>
    </location>
</feature>